<proteinExistence type="predicted"/>
<evidence type="ECO:0000256" key="3">
    <source>
        <dbReference type="ARBA" id="ARBA00022989"/>
    </source>
</evidence>
<dbReference type="RefSeq" id="XP_066709460.1">
    <property type="nucleotide sequence ID" value="XM_066864499.1"/>
</dbReference>
<organism evidence="6 7">
    <name type="scientific">Apiospora phragmitis</name>
    <dbReference type="NCBI Taxonomy" id="2905665"/>
    <lineage>
        <taxon>Eukaryota</taxon>
        <taxon>Fungi</taxon>
        <taxon>Dikarya</taxon>
        <taxon>Ascomycota</taxon>
        <taxon>Pezizomycotina</taxon>
        <taxon>Sordariomycetes</taxon>
        <taxon>Xylariomycetidae</taxon>
        <taxon>Amphisphaeriales</taxon>
        <taxon>Apiosporaceae</taxon>
        <taxon>Apiospora</taxon>
    </lineage>
</organism>
<dbReference type="PROSITE" id="PS51257">
    <property type="entry name" value="PROKAR_LIPOPROTEIN"/>
    <property type="match status" value="1"/>
</dbReference>
<comment type="subcellular location">
    <subcellularLocation>
        <location evidence="1">Membrane</location>
        <topology evidence="1">Multi-pass membrane protein</topology>
    </subcellularLocation>
</comment>
<keyword evidence="3 5" id="KW-1133">Transmembrane helix</keyword>
<keyword evidence="2 5" id="KW-0812">Transmembrane</keyword>
<dbReference type="EMBL" id="JAQQWL010000013">
    <property type="protein sequence ID" value="KAK8042607.1"/>
    <property type="molecule type" value="Genomic_DNA"/>
</dbReference>
<dbReference type="GeneID" id="92097562"/>
<evidence type="ECO:0000256" key="4">
    <source>
        <dbReference type="ARBA" id="ARBA00023136"/>
    </source>
</evidence>
<gene>
    <name evidence="6" type="ORF">PG994_013090</name>
</gene>
<evidence type="ECO:0000313" key="6">
    <source>
        <dbReference type="EMBL" id="KAK8042607.1"/>
    </source>
</evidence>
<evidence type="ECO:0000256" key="2">
    <source>
        <dbReference type="ARBA" id="ARBA00022692"/>
    </source>
</evidence>
<feature type="transmembrane region" description="Helical" evidence="5">
    <location>
        <begin position="125"/>
        <end position="148"/>
    </location>
</feature>
<dbReference type="PANTHER" id="PTHR23501:SF67">
    <property type="entry name" value="MFS MULTIDRUG EFFLUX TRANSPORTER (EUROFUNG)"/>
    <property type="match status" value="1"/>
</dbReference>
<accession>A0ABR1T859</accession>
<keyword evidence="7" id="KW-1185">Reference proteome</keyword>
<protein>
    <submittedName>
        <fullName evidence="6">Uncharacterized protein</fullName>
    </submittedName>
</protein>
<evidence type="ECO:0000256" key="1">
    <source>
        <dbReference type="ARBA" id="ARBA00004141"/>
    </source>
</evidence>
<reference evidence="6 7" key="1">
    <citation type="submission" date="2023-01" db="EMBL/GenBank/DDBJ databases">
        <title>Analysis of 21 Apiospora genomes using comparative genomics revels a genus with tremendous synthesis potential of carbohydrate active enzymes and secondary metabolites.</title>
        <authorList>
            <person name="Sorensen T."/>
        </authorList>
    </citation>
    <scope>NUCLEOTIDE SEQUENCE [LARGE SCALE GENOMIC DNA]</scope>
    <source>
        <strain evidence="6 7">CBS 135458</strain>
    </source>
</reference>
<keyword evidence="4 5" id="KW-0472">Membrane</keyword>
<dbReference type="Proteomes" id="UP001480595">
    <property type="component" value="Unassembled WGS sequence"/>
</dbReference>
<dbReference type="PANTHER" id="PTHR23501">
    <property type="entry name" value="MAJOR FACILITATOR SUPERFAMILY"/>
    <property type="match status" value="1"/>
</dbReference>
<sequence length="227" mass="25099">MVKLYRIIFDQRNSLQHAYIFLSCSPGNPNLFRIKTHSAVRTVFRNIRSHRCCDQSDRATSMATGDWFFTISHGHPSAEPSTLQDIANHLPPVANPIVGFQFAGTFLAILASSEKNEQAIVTSTLMLWRSLGMVLGISASSVVFQAFLTRYLNMFVQGTRQAETIALVRGSIEVISGLQEPYRNQVILSFEAALRSLFMGCCVLAAMSSLLLIRIEVPRLTSVPGSS</sequence>
<evidence type="ECO:0000313" key="7">
    <source>
        <dbReference type="Proteomes" id="UP001480595"/>
    </source>
</evidence>
<comment type="caution">
    <text evidence="6">The sequence shown here is derived from an EMBL/GenBank/DDBJ whole genome shotgun (WGS) entry which is preliminary data.</text>
</comment>
<name>A0ABR1T859_9PEZI</name>
<evidence type="ECO:0000256" key="5">
    <source>
        <dbReference type="SAM" id="Phobius"/>
    </source>
</evidence>
<feature type="transmembrane region" description="Helical" evidence="5">
    <location>
        <begin position="192"/>
        <end position="213"/>
    </location>
</feature>